<gene>
    <name evidence="2" type="ORF">MVEN_01318400</name>
</gene>
<reference evidence="2" key="1">
    <citation type="submission" date="2020-05" db="EMBL/GenBank/DDBJ databases">
        <title>Mycena genomes resolve the evolution of fungal bioluminescence.</title>
        <authorList>
            <person name="Tsai I.J."/>
        </authorList>
    </citation>
    <scope>NUCLEOTIDE SEQUENCE</scope>
    <source>
        <strain evidence="2">CCC161011</strain>
    </source>
</reference>
<accession>A0A8H6Y0I2</accession>
<evidence type="ECO:0000313" key="2">
    <source>
        <dbReference type="EMBL" id="KAF7350159.1"/>
    </source>
</evidence>
<dbReference type="AlphaFoldDB" id="A0A8H6Y0I2"/>
<evidence type="ECO:0000313" key="3">
    <source>
        <dbReference type="Proteomes" id="UP000620124"/>
    </source>
</evidence>
<dbReference type="EMBL" id="JACAZI010000010">
    <property type="protein sequence ID" value="KAF7350159.1"/>
    <property type="molecule type" value="Genomic_DNA"/>
</dbReference>
<comment type="caution">
    <text evidence="2">The sequence shown here is derived from an EMBL/GenBank/DDBJ whole genome shotgun (WGS) entry which is preliminary data.</text>
</comment>
<protein>
    <recommendedName>
        <fullName evidence="4">Extracellular membrane protein CFEM domain-containing protein</fullName>
    </recommendedName>
</protein>
<evidence type="ECO:0000256" key="1">
    <source>
        <dbReference type="SAM" id="SignalP"/>
    </source>
</evidence>
<name>A0A8H6Y0I2_9AGAR</name>
<dbReference type="OrthoDB" id="2564568at2759"/>
<keyword evidence="1" id="KW-0732">Signal</keyword>
<keyword evidence="3" id="KW-1185">Reference proteome</keyword>
<evidence type="ECO:0008006" key="4">
    <source>
        <dbReference type="Google" id="ProtNLM"/>
    </source>
</evidence>
<feature type="signal peptide" evidence="1">
    <location>
        <begin position="1"/>
        <end position="30"/>
    </location>
</feature>
<proteinExistence type="predicted"/>
<organism evidence="2 3">
    <name type="scientific">Mycena venus</name>
    <dbReference type="NCBI Taxonomy" id="2733690"/>
    <lineage>
        <taxon>Eukaryota</taxon>
        <taxon>Fungi</taxon>
        <taxon>Dikarya</taxon>
        <taxon>Basidiomycota</taxon>
        <taxon>Agaricomycotina</taxon>
        <taxon>Agaricomycetes</taxon>
        <taxon>Agaricomycetidae</taxon>
        <taxon>Agaricales</taxon>
        <taxon>Marasmiineae</taxon>
        <taxon>Mycenaceae</taxon>
        <taxon>Mycena</taxon>
    </lineage>
</organism>
<dbReference type="Proteomes" id="UP000620124">
    <property type="component" value="Unassembled WGS sequence"/>
</dbReference>
<sequence length="169" mass="17416">MRLQTVCAAIPSLALALAPIFLFSLPAASALILPRGDINPDLIPPACVSTCQAALSFQSKCGPTDFKCRCTDANGDSVAQCMDCVVGNLTDGSNTLAQSAAQGVLSDYATECAKNDVPISSLTLSLAPEPTASTTSVRTSDAHMIIHNPRLIVTGLLALALTSWGLVAL</sequence>
<feature type="chain" id="PRO_5034240927" description="Extracellular membrane protein CFEM domain-containing protein" evidence="1">
    <location>
        <begin position="31"/>
        <end position="169"/>
    </location>
</feature>